<evidence type="ECO:0000313" key="3">
    <source>
        <dbReference type="Proteomes" id="UP000800092"/>
    </source>
</evidence>
<name>A0A6A6GSM0_VIRVR</name>
<organism evidence="2 3">
    <name type="scientific">Viridothelium virens</name>
    <name type="common">Speckled blister lichen</name>
    <name type="synonym">Trypethelium virens</name>
    <dbReference type="NCBI Taxonomy" id="1048519"/>
    <lineage>
        <taxon>Eukaryota</taxon>
        <taxon>Fungi</taxon>
        <taxon>Dikarya</taxon>
        <taxon>Ascomycota</taxon>
        <taxon>Pezizomycotina</taxon>
        <taxon>Dothideomycetes</taxon>
        <taxon>Dothideomycetes incertae sedis</taxon>
        <taxon>Trypetheliales</taxon>
        <taxon>Trypetheliaceae</taxon>
        <taxon>Viridothelium</taxon>
    </lineage>
</organism>
<sequence length="594" mass="65337">MSATLGTSNIYLGPWVNWSLGSVRGLTITLTRENGAFLTAFTAVFVSFAGLRVWKIAAFIIHLCLSTGSHQDGLFHQRQATLRNSSTADDAFWKLVTIAWAWRKSKSSTLRRLGPLALTSLIMGLAFALAGVFSAQVSSAMDDEVLLAGTHCAGINYSSFDATEFRNIRGPYLTTLLQLSAQRAQQCYNTNAMSEDCATFVQPSLRERFSFRIVNHCAPLVIDGKYSRVSENSTFIQQWMEYYYGKLYGLDQPNFTYEYPVSTINASSPIWLDSAFQEDCTVFASLARANNTDPETVGFVARPEISRVDADTGIFFLSANNVVFLAPVDDPWYSAHNGPFNVPTLGTSTYGPGNISAWFADYPAIALGCTHQAQYCNPLLPAQQGCSPLMGLYSTALEPLDTDRGGLSSWFQGSQLDRLNTFLDILAEFTPDLGTILNSVGVAALKGRLTLTSGAQGPLSSNEWQLDSNTESHRSKMERMLSEISALVSTDYTSFSTLGLALTFVIGIIFIVISYFLEPILHGVQRRWRWDNYALTEWSTNETLQLQSLAHEGVGAGTWTREIGCVPTTRSKELLAILDFSDPAHPLLKAAPRS</sequence>
<keyword evidence="3" id="KW-1185">Reference proteome</keyword>
<dbReference type="EMBL" id="ML991893">
    <property type="protein sequence ID" value="KAF2228772.1"/>
    <property type="molecule type" value="Genomic_DNA"/>
</dbReference>
<feature type="transmembrane region" description="Helical" evidence="1">
    <location>
        <begin position="495"/>
        <end position="517"/>
    </location>
</feature>
<accession>A0A6A6GSM0</accession>
<proteinExistence type="predicted"/>
<feature type="transmembrane region" description="Helical" evidence="1">
    <location>
        <begin position="35"/>
        <end position="54"/>
    </location>
</feature>
<keyword evidence="1" id="KW-1133">Transmembrane helix</keyword>
<dbReference type="Proteomes" id="UP000800092">
    <property type="component" value="Unassembled WGS sequence"/>
</dbReference>
<dbReference type="AlphaFoldDB" id="A0A6A6GSM0"/>
<gene>
    <name evidence="2" type="ORF">EV356DRAFT_537802</name>
</gene>
<evidence type="ECO:0000256" key="1">
    <source>
        <dbReference type="SAM" id="Phobius"/>
    </source>
</evidence>
<keyword evidence="1" id="KW-0812">Transmembrane</keyword>
<evidence type="ECO:0000313" key="2">
    <source>
        <dbReference type="EMBL" id="KAF2228772.1"/>
    </source>
</evidence>
<feature type="transmembrane region" description="Helical" evidence="1">
    <location>
        <begin position="113"/>
        <end position="133"/>
    </location>
</feature>
<reference evidence="2" key="1">
    <citation type="journal article" date="2020" name="Stud. Mycol.">
        <title>101 Dothideomycetes genomes: a test case for predicting lifestyles and emergence of pathogens.</title>
        <authorList>
            <person name="Haridas S."/>
            <person name="Albert R."/>
            <person name="Binder M."/>
            <person name="Bloem J."/>
            <person name="Labutti K."/>
            <person name="Salamov A."/>
            <person name="Andreopoulos B."/>
            <person name="Baker S."/>
            <person name="Barry K."/>
            <person name="Bills G."/>
            <person name="Bluhm B."/>
            <person name="Cannon C."/>
            <person name="Castanera R."/>
            <person name="Culley D."/>
            <person name="Daum C."/>
            <person name="Ezra D."/>
            <person name="Gonzalez J."/>
            <person name="Henrissat B."/>
            <person name="Kuo A."/>
            <person name="Liang C."/>
            <person name="Lipzen A."/>
            <person name="Lutzoni F."/>
            <person name="Magnuson J."/>
            <person name="Mondo S."/>
            <person name="Nolan M."/>
            <person name="Ohm R."/>
            <person name="Pangilinan J."/>
            <person name="Park H.-J."/>
            <person name="Ramirez L."/>
            <person name="Alfaro M."/>
            <person name="Sun H."/>
            <person name="Tritt A."/>
            <person name="Yoshinaga Y."/>
            <person name="Zwiers L.-H."/>
            <person name="Turgeon B."/>
            <person name="Goodwin S."/>
            <person name="Spatafora J."/>
            <person name="Crous P."/>
            <person name="Grigoriev I."/>
        </authorList>
    </citation>
    <scope>NUCLEOTIDE SEQUENCE</scope>
    <source>
        <strain evidence="2">Tuck. ex Michener</strain>
    </source>
</reference>
<dbReference type="OrthoDB" id="3540210at2759"/>
<protein>
    <submittedName>
        <fullName evidence="2">Uncharacterized protein</fullName>
    </submittedName>
</protein>
<keyword evidence="1" id="KW-0472">Membrane</keyword>